<sequence length="296" mass="32800">MAAQPRFRDRALLLAGPALLTIVIFMVLPMAIALVYSFMTASPYGGVEKPYTAGAYVRFVYDRDLDDSLVFDTTYLQIFARSLILAALTSLGCLLIGLPMAWYVATRRPVQRQILVLLVTIPFWTNLLIRTYCWVLLLRDQGLVNNVLLWLGLTKAPITFLYSDGAVLLGLIYSSLPFMVLPIYGALEKMDPRLVEAAYDLYADRWAIMRKLVWPLAKPGVAAGNLLVFVPALGAFLQPDILGGGKKLMIGSLIQQQFTTGRNWAFGAALSMILMAFVLGAMMWSAWRRAAIAVPV</sequence>
<reference evidence="10" key="1">
    <citation type="submission" date="2022-05" db="EMBL/GenBank/DDBJ databases">
        <authorList>
            <person name="Pankratov T."/>
        </authorList>
    </citation>
    <scope>NUCLEOTIDE SEQUENCE</scope>
    <source>
        <strain evidence="10">BP6-180914</strain>
    </source>
</reference>
<protein>
    <submittedName>
        <fullName evidence="10">ABC transporter permease</fullName>
    </submittedName>
</protein>
<keyword evidence="7 8" id="KW-0472">Membrane</keyword>
<evidence type="ECO:0000313" key="11">
    <source>
        <dbReference type="Proteomes" id="UP001165667"/>
    </source>
</evidence>
<organism evidence="10 11">
    <name type="scientific">Lichenifustis flavocetrariae</name>
    <dbReference type="NCBI Taxonomy" id="2949735"/>
    <lineage>
        <taxon>Bacteria</taxon>
        <taxon>Pseudomonadati</taxon>
        <taxon>Pseudomonadota</taxon>
        <taxon>Alphaproteobacteria</taxon>
        <taxon>Hyphomicrobiales</taxon>
        <taxon>Lichenihabitantaceae</taxon>
        <taxon>Lichenifustis</taxon>
    </lineage>
</organism>
<gene>
    <name evidence="10" type="ORF">M8523_04260</name>
</gene>
<dbReference type="GO" id="GO:0005886">
    <property type="term" value="C:plasma membrane"/>
    <property type="evidence" value="ECO:0007669"/>
    <property type="project" value="UniProtKB-SubCell"/>
</dbReference>
<dbReference type="InterPro" id="IPR035906">
    <property type="entry name" value="MetI-like_sf"/>
</dbReference>
<dbReference type="AlphaFoldDB" id="A0AA41YUP7"/>
<feature type="transmembrane region" description="Helical" evidence="8">
    <location>
        <begin position="167"/>
        <end position="187"/>
    </location>
</feature>
<keyword evidence="4" id="KW-1003">Cell membrane</keyword>
<feature type="transmembrane region" description="Helical" evidence="8">
    <location>
        <begin position="78"/>
        <end position="102"/>
    </location>
</feature>
<evidence type="ECO:0000256" key="2">
    <source>
        <dbReference type="ARBA" id="ARBA00007069"/>
    </source>
</evidence>
<dbReference type="EMBL" id="JAMOIM010000002">
    <property type="protein sequence ID" value="MCW6507228.1"/>
    <property type="molecule type" value="Genomic_DNA"/>
</dbReference>
<dbReference type="CDD" id="cd06261">
    <property type="entry name" value="TM_PBP2"/>
    <property type="match status" value="1"/>
</dbReference>
<evidence type="ECO:0000313" key="10">
    <source>
        <dbReference type="EMBL" id="MCW6507228.1"/>
    </source>
</evidence>
<comment type="caution">
    <text evidence="10">The sequence shown here is derived from an EMBL/GenBank/DDBJ whole genome shotgun (WGS) entry which is preliminary data.</text>
</comment>
<dbReference type="Gene3D" id="1.10.3720.10">
    <property type="entry name" value="MetI-like"/>
    <property type="match status" value="1"/>
</dbReference>
<evidence type="ECO:0000256" key="3">
    <source>
        <dbReference type="ARBA" id="ARBA00022448"/>
    </source>
</evidence>
<evidence type="ECO:0000256" key="5">
    <source>
        <dbReference type="ARBA" id="ARBA00022692"/>
    </source>
</evidence>
<feature type="transmembrane region" description="Helical" evidence="8">
    <location>
        <begin position="222"/>
        <end position="243"/>
    </location>
</feature>
<keyword evidence="6 8" id="KW-1133">Transmembrane helix</keyword>
<dbReference type="RefSeq" id="WP_282583596.1">
    <property type="nucleotide sequence ID" value="NZ_JAMOIM010000002.1"/>
</dbReference>
<dbReference type="InterPro" id="IPR000515">
    <property type="entry name" value="MetI-like"/>
</dbReference>
<feature type="transmembrane region" description="Helical" evidence="8">
    <location>
        <begin position="264"/>
        <end position="287"/>
    </location>
</feature>
<keyword evidence="11" id="KW-1185">Reference proteome</keyword>
<proteinExistence type="inferred from homology"/>
<comment type="subcellular location">
    <subcellularLocation>
        <location evidence="1 8">Cell membrane</location>
        <topology evidence="1 8">Multi-pass membrane protein</topology>
    </subcellularLocation>
</comment>
<dbReference type="PANTHER" id="PTHR42929:SF1">
    <property type="entry name" value="INNER MEMBRANE ABC TRANSPORTER PERMEASE PROTEIN YDCU-RELATED"/>
    <property type="match status" value="1"/>
</dbReference>
<accession>A0AA41YUP7</accession>
<evidence type="ECO:0000256" key="6">
    <source>
        <dbReference type="ARBA" id="ARBA00022989"/>
    </source>
</evidence>
<comment type="similarity">
    <text evidence="2">Belongs to the binding-protein-dependent transport system permease family. CysTW subfamily.</text>
</comment>
<keyword evidence="5 8" id="KW-0812">Transmembrane</keyword>
<dbReference type="Pfam" id="PF00528">
    <property type="entry name" value="BPD_transp_1"/>
    <property type="match status" value="1"/>
</dbReference>
<keyword evidence="3 8" id="KW-0813">Transport</keyword>
<evidence type="ECO:0000256" key="8">
    <source>
        <dbReference type="RuleBase" id="RU363032"/>
    </source>
</evidence>
<evidence type="ECO:0000259" key="9">
    <source>
        <dbReference type="PROSITE" id="PS50928"/>
    </source>
</evidence>
<dbReference type="GO" id="GO:0055085">
    <property type="term" value="P:transmembrane transport"/>
    <property type="evidence" value="ECO:0007669"/>
    <property type="project" value="InterPro"/>
</dbReference>
<name>A0AA41YUP7_9HYPH</name>
<dbReference type="Proteomes" id="UP001165667">
    <property type="component" value="Unassembled WGS sequence"/>
</dbReference>
<dbReference type="PANTHER" id="PTHR42929">
    <property type="entry name" value="INNER MEMBRANE ABC TRANSPORTER PERMEASE PROTEIN YDCU-RELATED-RELATED"/>
    <property type="match status" value="1"/>
</dbReference>
<feature type="transmembrane region" description="Helical" evidence="8">
    <location>
        <begin position="12"/>
        <end position="39"/>
    </location>
</feature>
<feature type="domain" description="ABC transmembrane type-1" evidence="9">
    <location>
        <begin position="79"/>
        <end position="283"/>
    </location>
</feature>
<feature type="transmembrane region" description="Helical" evidence="8">
    <location>
        <begin position="114"/>
        <end position="137"/>
    </location>
</feature>
<dbReference type="PROSITE" id="PS50928">
    <property type="entry name" value="ABC_TM1"/>
    <property type="match status" value="1"/>
</dbReference>
<evidence type="ECO:0000256" key="4">
    <source>
        <dbReference type="ARBA" id="ARBA00022475"/>
    </source>
</evidence>
<dbReference type="SUPFAM" id="SSF161098">
    <property type="entry name" value="MetI-like"/>
    <property type="match status" value="1"/>
</dbReference>
<evidence type="ECO:0000256" key="7">
    <source>
        <dbReference type="ARBA" id="ARBA00023136"/>
    </source>
</evidence>
<evidence type="ECO:0000256" key="1">
    <source>
        <dbReference type="ARBA" id="ARBA00004651"/>
    </source>
</evidence>